<feature type="transmembrane region" description="Helical" evidence="1">
    <location>
        <begin position="50"/>
        <end position="73"/>
    </location>
</feature>
<organism evidence="2 3">
    <name type="scientific">Anaeroplasma bactoclasticum</name>
    <dbReference type="NCBI Taxonomy" id="2088"/>
    <lineage>
        <taxon>Bacteria</taxon>
        <taxon>Bacillati</taxon>
        <taxon>Mycoplasmatota</taxon>
        <taxon>Mollicutes</taxon>
        <taxon>Anaeroplasmatales</taxon>
        <taxon>Anaeroplasmataceae</taxon>
        <taxon>Anaeroplasma</taxon>
    </lineage>
</organism>
<evidence type="ECO:0000313" key="3">
    <source>
        <dbReference type="Proteomes" id="UP000266506"/>
    </source>
</evidence>
<dbReference type="EMBL" id="QXEV01000038">
    <property type="protein sequence ID" value="RIA64786.1"/>
    <property type="molecule type" value="Genomic_DNA"/>
</dbReference>
<accession>A0A397QV55</accession>
<evidence type="ECO:0000256" key="1">
    <source>
        <dbReference type="SAM" id="Phobius"/>
    </source>
</evidence>
<dbReference type="AlphaFoldDB" id="A0A397QV55"/>
<dbReference type="InParanoid" id="A0A397QV55"/>
<comment type="caution">
    <text evidence="2">The sequence shown here is derived from an EMBL/GenBank/DDBJ whole genome shotgun (WGS) entry which is preliminary data.</text>
</comment>
<name>A0A397QV55_9MOLU</name>
<keyword evidence="3" id="KW-1185">Reference proteome</keyword>
<dbReference type="Pfam" id="PF06541">
    <property type="entry name" value="ABC_trans_CmpB"/>
    <property type="match status" value="1"/>
</dbReference>
<dbReference type="InterPro" id="IPR010540">
    <property type="entry name" value="CmpB_TMEM229"/>
</dbReference>
<dbReference type="OrthoDB" id="9789229at2"/>
<dbReference type="Proteomes" id="UP000266506">
    <property type="component" value="Unassembled WGS sequence"/>
</dbReference>
<feature type="transmembrane region" description="Helical" evidence="1">
    <location>
        <begin position="278"/>
        <end position="300"/>
    </location>
</feature>
<feature type="transmembrane region" description="Helical" evidence="1">
    <location>
        <begin position="240"/>
        <end position="258"/>
    </location>
</feature>
<dbReference type="RefSeq" id="WP_119016955.1">
    <property type="nucleotide sequence ID" value="NZ_QXEV01000038.1"/>
</dbReference>
<feature type="transmembrane region" description="Helical" evidence="1">
    <location>
        <begin position="167"/>
        <end position="186"/>
    </location>
</feature>
<keyword evidence="1" id="KW-1133">Transmembrane helix</keyword>
<proteinExistence type="predicted"/>
<feature type="transmembrane region" description="Helical" evidence="1">
    <location>
        <begin position="131"/>
        <end position="155"/>
    </location>
</feature>
<gene>
    <name evidence="2" type="ORF">EI71_01895</name>
</gene>
<keyword evidence="1" id="KW-0472">Membrane</keyword>
<reference evidence="2 3" key="1">
    <citation type="submission" date="2018-08" db="EMBL/GenBank/DDBJ databases">
        <title>Genomic Encyclopedia of Archaeal and Bacterial Type Strains, Phase II (KMG-II): from individual species to whole genera.</title>
        <authorList>
            <person name="Goeker M."/>
        </authorList>
    </citation>
    <scope>NUCLEOTIDE SEQUENCE [LARGE SCALE GENOMIC DNA]</scope>
    <source>
        <strain evidence="2 3">ATCC 27112</strain>
    </source>
</reference>
<sequence>MLFDIKMNKKFPFIHISKESLFGILFEFIIVGILGFILETLLDYITQNLFIDRGFLCGPFIPIYGVFIASICLINKFPKRNIKNFIFLAAIIFVASYIFEEIIGNGCELIFHTKLWQYSTWMPFNSMSRYTNLIVSICWGLGGALYYLIAIPFIFKLSKKISNRVKVAISVEFGILFIADIIYTLVRIAINHGYYILWCFRGSTELTLFIIGIFAYLIVLYLLMEFISKEICKLNKKLDALMFVLSSVIILLPFFSAYDYLQRSGKAFFEALSALGFIDVAILIYFALFFILFFVSLYLYKLVIYLIEKKKCVNEKIKIFAKFKQKVGK</sequence>
<feature type="transmembrane region" description="Helical" evidence="1">
    <location>
        <begin position="21"/>
        <end position="38"/>
    </location>
</feature>
<feature type="transmembrane region" description="Helical" evidence="1">
    <location>
        <begin position="85"/>
        <end position="111"/>
    </location>
</feature>
<feature type="transmembrane region" description="Helical" evidence="1">
    <location>
        <begin position="206"/>
        <end position="228"/>
    </location>
</feature>
<protein>
    <submittedName>
        <fullName evidence="2">Putative ABC transporter type IV</fullName>
    </submittedName>
</protein>
<keyword evidence="1" id="KW-0812">Transmembrane</keyword>
<evidence type="ECO:0000313" key="2">
    <source>
        <dbReference type="EMBL" id="RIA64786.1"/>
    </source>
</evidence>